<evidence type="ECO:0000313" key="3">
    <source>
        <dbReference type="RefSeq" id="XP_055869352.1"/>
    </source>
</evidence>
<dbReference type="RefSeq" id="XP_055869352.1">
    <property type="nucleotide sequence ID" value="XM_056013377.1"/>
</dbReference>
<protein>
    <submittedName>
        <fullName evidence="3">Uncharacterized protein LOC106079601</fullName>
    </submittedName>
</protein>
<evidence type="ECO:0000256" key="1">
    <source>
        <dbReference type="SAM" id="SignalP"/>
    </source>
</evidence>
<dbReference type="GeneID" id="106079601"/>
<name>A0A9W2Z345_BIOGL</name>
<keyword evidence="2" id="KW-1185">Reference proteome</keyword>
<organism evidence="2 3">
    <name type="scientific">Biomphalaria glabrata</name>
    <name type="common">Bloodfluke planorb</name>
    <name type="synonym">Freshwater snail</name>
    <dbReference type="NCBI Taxonomy" id="6526"/>
    <lineage>
        <taxon>Eukaryota</taxon>
        <taxon>Metazoa</taxon>
        <taxon>Spiralia</taxon>
        <taxon>Lophotrochozoa</taxon>
        <taxon>Mollusca</taxon>
        <taxon>Gastropoda</taxon>
        <taxon>Heterobranchia</taxon>
        <taxon>Euthyneura</taxon>
        <taxon>Panpulmonata</taxon>
        <taxon>Hygrophila</taxon>
        <taxon>Lymnaeoidea</taxon>
        <taxon>Planorbidae</taxon>
        <taxon>Biomphalaria</taxon>
    </lineage>
</organism>
<feature type="signal peptide" evidence="1">
    <location>
        <begin position="1"/>
        <end position="24"/>
    </location>
</feature>
<dbReference type="Proteomes" id="UP001165740">
    <property type="component" value="Chromosome 16"/>
</dbReference>
<sequence>MSQHLNDLCWSTLVLGLTMTITRTFQIVHGEIDCQGHARMTTLKNCFLNSGIEAPSLPQEGSDAAGGGGGNFMDTILMRSPEEFCQNKVQFKSAFECAMTSSIQCFPQELNGYIAQPEMMRLFLDQLCENVTYKDGECVQSKHKGLHQCLENKKSNYLQGLLKRSKSNEKTLKDITEYICKYFVFYMMCLKTEASSCGCNVTSLYQRLLGDILYPPACPRSLVTSEYSCKAAVIRWSRMGILLCVLWVTVFWM</sequence>
<feature type="chain" id="PRO_5040804964" evidence="1">
    <location>
        <begin position="25"/>
        <end position="253"/>
    </location>
</feature>
<dbReference type="AlphaFoldDB" id="A0A9W2Z345"/>
<gene>
    <name evidence="3" type="primary">LOC106079601</name>
</gene>
<keyword evidence="1" id="KW-0732">Signal</keyword>
<accession>A0A9W2Z345</accession>
<dbReference type="OrthoDB" id="6071056at2759"/>
<proteinExistence type="predicted"/>
<evidence type="ECO:0000313" key="2">
    <source>
        <dbReference type="Proteomes" id="UP001165740"/>
    </source>
</evidence>
<reference evidence="3" key="1">
    <citation type="submission" date="2025-08" db="UniProtKB">
        <authorList>
            <consortium name="RefSeq"/>
        </authorList>
    </citation>
    <scope>IDENTIFICATION</scope>
</reference>